<organism evidence="4 5">
    <name type="scientific">Halapricum desulfuricans</name>
    <dbReference type="NCBI Taxonomy" id="2841257"/>
    <lineage>
        <taxon>Archaea</taxon>
        <taxon>Methanobacteriati</taxon>
        <taxon>Methanobacteriota</taxon>
        <taxon>Stenosarchaea group</taxon>
        <taxon>Halobacteria</taxon>
        <taxon>Halobacteriales</taxon>
        <taxon>Haloarculaceae</taxon>
        <taxon>Halapricum</taxon>
    </lineage>
</organism>
<dbReference type="EMBL" id="CP064789">
    <property type="protein sequence ID" value="QSG11325.1"/>
    <property type="molecule type" value="Genomic_DNA"/>
</dbReference>
<dbReference type="PANTHER" id="PTHR21047">
    <property type="entry name" value="DTDP-6-DEOXY-D-GLUCOSE-3,5 EPIMERASE"/>
    <property type="match status" value="1"/>
</dbReference>
<dbReference type="AlphaFoldDB" id="A0A897NIR0"/>
<reference evidence="4" key="1">
    <citation type="submission" date="2020-11" db="EMBL/GenBank/DDBJ databases">
        <title>Carbohydrate-dependent, anaerobic sulfur respiration: A novel catabolism in halophilic archaea.</title>
        <authorList>
            <person name="Sorokin D.Y."/>
            <person name="Messina E."/>
            <person name="Smedile F."/>
            <person name="La Cono V."/>
            <person name="Hallsworth J.E."/>
            <person name="Yakimov M.M."/>
        </authorList>
    </citation>
    <scope>NUCLEOTIDE SEQUENCE</scope>
    <source>
        <strain evidence="4">HSR-Bgl</strain>
    </source>
</reference>
<feature type="active site" description="Proton donor" evidence="1">
    <location>
        <position position="133"/>
    </location>
</feature>
<feature type="active site" description="Proton acceptor" evidence="1">
    <location>
        <position position="63"/>
    </location>
</feature>
<dbReference type="GO" id="GO:0019305">
    <property type="term" value="P:dTDP-rhamnose biosynthetic process"/>
    <property type="evidence" value="ECO:0007669"/>
    <property type="project" value="UniProtKB-UniRule"/>
</dbReference>
<dbReference type="GeneID" id="68860422"/>
<dbReference type="InterPro" id="IPR011051">
    <property type="entry name" value="RmlC_Cupin_sf"/>
</dbReference>
<dbReference type="Gene3D" id="2.60.120.10">
    <property type="entry name" value="Jelly Rolls"/>
    <property type="match status" value="1"/>
</dbReference>
<evidence type="ECO:0000256" key="3">
    <source>
        <dbReference type="RuleBase" id="RU364069"/>
    </source>
</evidence>
<comment type="similarity">
    <text evidence="3">Belongs to the dTDP-4-dehydrorhamnose 3,5-epimerase family.</text>
</comment>
<comment type="subunit">
    <text evidence="3">Homodimer.</text>
</comment>
<protein>
    <recommendedName>
        <fullName evidence="3">dTDP-4-dehydrorhamnose 3,5-epimerase</fullName>
        <ecNumber evidence="3">5.1.3.13</ecNumber>
    </recommendedName>
    <alternativeName>
        <fullName evidence="3">Thymidine diphospho-4-keto-rhamnose 3,5-epimerase</fullName>
    </alternativeName>
</protein>
<dbReference type="InterPro" id="IPR000888">
    <property type="entry name" value="RmlC-like"/>
</dbReference>
<dbReference type="GO" id="GO:0008830">
    <property type="term" value="F:dTDP-4-dehydrorhamnose 3,5-epimerase activity"/>
    <property type="evidence" value="ECO:0007669"/>
    <property type="project" value="UniProtKB-UniRule"/>
</dbReference>
<comment type="catalytic activity">
    <reaction evidence="3">
        <text>dTDP-4-dehydro-6-deoxy-alpha-D-glucose = dTDP-4-dehydro-beta-L-rhamnose</text>
        <dbReference type="Rhea" id="RHEA:16969"/>
        <dbReference type="ChEBI" id="CHEBI:57649"/>
        <dbReference type="ChEBI" id="CHEBI:62830"/>
        <dbReference type="EC" id="5.1.3.13"/>
    </reaction>
</comment>
<dbReference type="EC" id="5.1.3.13" evidence="3"/>
<comment type="function">
    <text evidence="3">Catalyzes the epimerization of the C3' and C5'positions of dTDP-6-deoxy-D-xylo-4-hexulose, forming dTDP-6-deoxy-L-lyxo-4-hexulose.</text>
</comment>
<dbReference type="NCBIfam" id="TIGR01221">
    <property type="entry name" value="rmlC"/>
    <property type="match status" value="1"/>
</dbReference>
<dbReference type="Proteomes" id="UP000663305">
    <property type="component" value="Chromosome"/>
</dbReference>
<dbReference type="RefSeq" id="WP_229125837.1">
    <property type="nucleotide sequence ID" value="NZ_CP064789.1"/>
</dbReference>
<gene>
    <name evidence="4" type="primary">rfbC</name>
    <name evidence="4" type="ORF">HSBGL_0895</name>
</gene>
<dbReference type="UniPathway" id="UPA00124"/>
<evidence type="ECO:0000313" key="4">
    <source>
        <dbReference type="EMBL" id="QSG11325.1"/>
    </source>
</evidence>
<dbReference type="Pfam" id="PF00908">
    <property type="entry name" value="dTDP_sugar_isom"/>
    <property type="match status" value="1"/>
</dbReference>
<dbReference type="InterPro" id="IPR014710">
    <property type="entry name" value="RmlC-like_jellyroll"/>
</dbReference>
<dbReference type="GO" id="GO:0000271">
    <property type="term" value="P:polysaccharide biosynthetic process"/>
    <property type="evidence" value="ECO:0007669"/>
    <property type="project" value="TreeGrafter"/>
</dbReference>
<accession>A0A897NIR0</accession>
<dbReference type="GO" id="GO:0005829">
    <property type="term" value="C:cytosol"/>
    <property type="evidence" value="ECO:0007669"/>
    <property type="project" value="TreeGrafter"/>
</dbReference>
<feature type="site" description="Participates in a stacking interaction with the thymidine ring of dTDP-4-oxo-6-deoxyglucose" evidence="2">
    <location>
        <position position="139"/>
    </location>
</feature>
<comment type="pathway">
    <text evidence="3">Carbohydrate biosynthesis; dTDP-L-rhamnose biosynthesis.</text>
</comment>
<dbReference type="PANTHER" id="PTHR21047:SF2">
    <property type="entry name" value="THYMIDINE DIPHOSPHO-4-KETO-RHAMNOSE 3,5-EPIMERASE"/>
    <property type="match status" value="1"/>
</dbReference>
<keyword evidence="3" id="KW-0413">Isomerase</keyword>
<name>A0A897NIR0_9EURY</name>
<evidence type="ECO:0000256" key="2">
    <source>
        <dbReference type="PIRSR" id="PIRSR600888-3"/>
    </source>
</evidence>
<dbReference type="SUPFAM" id="SSF51182">
    <property type="entry name" value="RmlC-like cupins"/>
    <property type="match status" value="1"/>
</dbReference>
<proteinExistence type="inferred from homology"/>
<dbReference type="CDD" id="cd00438">
    <property type="entry name" value="cupin_RmlC"/>
    <property type="match status" value="1"/>
</dbReference>
<evidence type="ECO:0000313" key="5">
    <source>
        <dbReference type="Proteomes" id="UP000663305"/>
    </source>
</evidence>
<evidence type="ECO:0000256" key="1">
    <source>
        <dbReference type="PIRSR" id="PIRSR600888-1"/>
    </source>
</evidence>
<sequence>MDRGFEETEIDGVALVHTPVYRDERGRLQMIHDQDLFESAGRDVSFQRTLYSRSDRRVLRGLHIQTEPYTEAKLVSCLHGEIFDVAVDLRRGSETYGDAVTVRLSGDGTASLFIPRGFAHGFVALADDSVVHYMSDNEYAPDHASGVHWADHSVGIDWPVTDPVVAERDEKLGSLAAFTERHR</sequence>